<accession>A0A2H3ALL5</accession>
<evidence type="ECO:0000313" key="1">
    <source>
        <dbReference type="EMBL" id="PBK59769.1"/>
    </source>
</evidence>
<organism evidence="1 2">
    <name type="scientific">Armillaria solidipes</name>
    <dbReference type="NCBI Taxonomy" id="1076256"/>
    <lineage>
        <taxon>Eukaryota</taxon>
        <taxon>Fungi</taxon>
        <taxon>Dikarya</taxon>
        <taxon>Basidiomycota</taxon>
        <taxon>Agaricomycotina</taxon>
        <taxon>Agaricomycetes</taxon>
        <taxon>Agaricomycetidae</taxon>
        <taxon>Agaricales</taxon>
        <taxon>Marasmiineae</taxon>
        <taxon>Physalacriaceae</taxon>
        <taxon>Armillaria</taxon>
    </lineage>
</organism>
<reference evidence="2" key="1">
    <citation type="journal article" date="2017" name="Nat. Ecol. Evol.">
        <title>Genome expansion and lineage-specific genetic innovations in the forest pathogenic fungi Armillaria.</title>
        <authorList>
            <person name="Sipos G."/>
            <person name="Prasanna A.N."/>
            <person name="Walter M.C."/>
            <person name="O'Connor E."/>
            <person name="Balint B."/>
            <person name="Krizsan K."/>
            <person name="Kiss B."/>
            <person name="Hess J."/>
            <person name="Varga T."/>
            <person name="Slot J."/>
            <person name="Riley R."/>
            <person name="Boka B."/>
            <person name="Rigling D."/>
            <person name="Barry K."/>
            <person name="Lee J."/>
            <person name="Mihaltcheva S."/>
            <person name="LaButti K."/>
            <person name="Lipzen A."/>
            <person name="Waldron R."/>
            <person name="Moloney N.M."/>
            <person name="Sperisen C."/>
            <person name="Kredics L."/>
            <person name="Vagvoelgyi C."/>
            <person name="Patrignani A."/>
            <person name="Fitzpatrick D."/>
            <person name="Nagy I."/>
            <person name="Doyle S."/>
            <person name="Anderson J.B."/>
            <person name="Grigoriev I.V."/>
            <person name="Gueldener U."/>
            <person name="Muensterkoetter M."/>
            <person name="Nagy L.G."/>
        </authorList>
    </citation>
    <scope>NUCLEOTIDE SEQUENCE [LARGE SCALE GENOMIC DNA]</scope>
    <source>
        <strain evidence="2">28-4</strain>
    </source>
</reference>
<dbReference type="EMBL" id="KZ293497">
    <property type="protein sequence ID" value="PBK59769.1"/>
    <property type="molecule type" value="Genomic_DNA"/>
</dbReference>
<sequence length="110" mass="12109">MTDEQSSSMTMTSDSMEILLFQRATSETVDLGSDRNLVDRNTVRWLVHIEPGCVVVQNLSSRVWSNGIDDSVASNMRIDASELREVLGTSRTPRGSEKGLIMAPLAAIPR</sequence>
<dbReference type="AlphaFoldDB" id="A0A2H3ALL5"/>
<gene>
    <name evidence="1" type="ORF">ARMSODRAFT_1027073</name>
</gene>
<name>A0A2H3ALL5_9AGAR</name>
<proteinExistence type="predicted"/>
<evidence type="ECO:0000313" key="2">
    <source>
        <dbReference type="Proteomes" id="UP000218334"/>
    </source>
</evidence>
<keyword evidence="2" id="KW-1185">Reference proteome</keyword>
<protein>
    <submittedName>
        <fullName evidence="1">Uncharacterized protein</fullName>
    </submittedName>
</protein>
<dbReference type="Proteomes" id="UP000218334">
    <property type="component" value="Unassembled WGS sequence"/>
</dbReference>